<gene>
    <name evidence="4" type="ORF">ACFSKK_08860</name>
</gene>
<keyword evidence="3" id="KW-0472">Membrane</keyword>
<dbReference type="Pfam" id="PF07963">
    <property type="entry name" value="N_methyl"/>
    <property type="match status" value="1"/>
</dbReference>
<name>A0ABW5BYE2_9BACI</name>
<evidence type="ECO:0000256" key="3">
    <source>
        <dbReference type="SAM" id="Phobius"/>
    </source>
</evidence>
<comment type="subcellular location">
    <subcellularLocation>
        <location evidence="1">Cell surface</location>
    </subcellularLocation>
</comment>
<comment type="caution">
    <text evidence="4">The sequence shown here is derived from an EMBL/GenBank/DDBJ whole genome shotgun (WGS) entry which is preliminary data.</text>
</comment>
<organism evidence="4 5">
    <name type="scientific">Metabacillus endolithicus</name>
    <dbReference type="NCBI Taxonomy" id="1535204"/>
    <lineage>
        <taxon>Bacteria</taxon>
        <taxon>Bacillati</taxon>
        <taxon>Bacillota</taxon>
        <taxon>Bacilli</taxon>
        <taxon>Bacillales</taxon>
        <taxon>Bacillaceae</taxon>
        <taxon>Metabacillus</taxon>
    </lineage>
</organism>
<evidence type="ECO:0000256" key="1">
    <source>
        <dbReference type="ARBA" id="ARBA00004241"/>
    </source>
</evidence>
<proteinExistence type="predicted"/>
<sequence length="173" mass="20005">MKFKLAKLFTYNKGFTLIEVLLSIVIFSILTLGMLALFSQAMTYTQKSENDTLGVYAARNTLNFMEQQSFEMIKKEYVDDLTDEGEGSTATLTNEVCHIWFNGESEELKQRRERCLITFNPSLNNRQLNISVELKKHTDSSLQTSLIPMEILVVWDEENESRLEGFITNEKLR</sequence>
<keyword evidence="3" id="KW-1133">Transmembrane helix</keyword>
<dbReference type="PROSITE" id="PS00409">
    <property type="entry name" value="PROKAR_NTER_METHYL"/>
    <property type="match status" value="1"/>
</dbReference>
<dbReference type="RefSeq" id="WP_247344825.1">
    <property type="nucleotide sequence ID" value="NZ_CP095550.1"/>
</dbReference>
<reference evidence="5" key="1">
    <citation type="journal article" date="2019" name="Int. J. Syst. Evol. Microbiol.">
        <title>The Global Catalogue of Microorganisms (GCM) 10K type strain sequencing project: providing services to taxonomists for standard genome sequencing and annotation.</title>
        <authorList>
            <consortium name="The Broad Institute Genomics Platform"/>
            <consortium name="The Broad Institute Genome Sequencing Center for Infectious Disease"/>
            <person name="Wu L."/>
            <person name="Ma J."/>
        </authorList>
    </citation>
    <scope>NUCLEOTIDE SEQUENCE [LARGE SCALE GENOMIC DNA]</scope>
    <source>
        <strain evidence="5">CGMCC 1.15474</strain>
    </source>
</reference>
<accession>A0ABW5BYE2</accession>
<keyword evidence="2" id="KW-0178">Competence</keyword>
<dbReference type="NCBIfam" id="TIGR02532">
    <property type="entry name" value="IV_pilin_GFxxxE"/>
    <property type="match status" value="1"/>
</dbReference>
<evidence type="ECO:0000256" key="2">
    <source>
        <dbReference type="ARBA" id="ARBA00023287"/>
    </source>
</evidence>
<evidence type="ECO:0000313" key="5">
    <source>
        <dbReference type="Proteomes" id="UP001597318"/>
    </source>
</evidence>
<dbReference type="InterPro" id="IPR012902">
    <property type="entry name" value="N_methyl_site"/>
</dbReference>
<protein>
    <submittedName>
        <fullName evidence="4">Prepilin-type N-terminal cleavage/methylation domain-containing protein</fullName>
    </submittedName>
</protein>
<keyword evidence="5" id="KW-1185">Reference proteome</keyword>
<evidence type="ECO:0000313" key="4">
    <source>
        <dbReference type="EMBL" id="MFD2213786.1"/>
    </source>
</evidence>
<dbReference type="EMBL" id="JBHUIK010000002">
    <property type="protein sequence ID" value="MFD2213786.1"/>
    <property type="molecule type" value="Genomic_DNA"/>
</dbReference>
<dbReference type="Proteomes" id="UP001597318">
    <property type="component" value="Unassembled WGS sequence"/>
</dbReference>
<keyword evidence="3" id="KW-0812">Transmembrane</keyword>
<feature type="transmembrane region" description="Helical" evidence="3">
    <location>
        <begin position="20"/>
        <end position="38"/>
    </location>
</feature>